<dbReference type="FunCoup" id="W0RRJ9">
    <property type="interactions" value="47"/>
</dbReference>
<evidence type="ECO:0000313" key="4">
    <source>
        <dbReference type="Proteomes" id="UP000019151"/>
    </source>
</evidence>
<dbReference type="InParanoid" id="W0RRJ9"/>
<gene>
    <name evidence="3" type="ORF">J421_5415</name>
</gene>
<dbReference type="InterPro" id="IPR003594">
    <property type="entry name" value="HATPase_dom"/>
</dbReference>
<dbReference type="GO" id="GO:0000155">
    <property type="term" value="F:phosphorelay sensor kinase activity"/>
    <property type="evidence" value="ECO:0007669"/>
    <property type="project" value="InterPro"/>
</dbReference>
<proteinExistence type="predicted"/>
<feature type="domain" description="Histidine kinase" evidence="2">
    <location>
        <begin position="253"/>
        <end position="346"/>
    </location>
</feature>
<evidence type="ECO:0000256" key="1">
    <source>
        <dbReference type="SAM" id="Phobius"/>
    </source>
</evidence>
<keyword evidence="3" id="KW-0614">Plasmid</keyword>
<keyword evidence="3" id="KW-0418">Kinase</keyword>
<dbReference type="Proteomes" id="UP000019151">
    <property type="component" value="Plasmid 1"/>
</dbReference>
<evidence type="ECO:0000259" key="2">
    <source>
        <dbReference type="PROSITE" id="PS50109"/>
    </source>
</evidence>
<name>W0RRJ9_9BACT</name>
<protein>
    <submittedName>
        <fullName evidence="3">Histidine kinase internal region</fullName>
    </submittedName>
</protein>
<dbReference type="KEGG" id="gba:J421_5415"/>
<dbReference type="PATRIC" id="fig|861299.3.peg.5450"/>
<dbReference type="SUPFAM" id="SSF55874">
    <property type="entry name" value="ATPase domain of HSP90 chaperone/DNA topoisomerase II/histidine kinase"/>
    <property type="match status" value="1"/>
</dbReference>
<dbReference type="GO" id="GO:0016020">
    <property type="term" value="C:membrane"/>
    <property type="evidence" value="ECO:0007669"/>
    <property type="project" value="InterPro"/>
</dbReference>
<feature type="transmembrane region" description="Helical" evidence="1">
    <location>
        <begin position="66"/>
        <end position="89"/>
    </location>
</feature>
<organism evidence="3 4">
    <name type="scientific">Gemmatirosa kalamazoonensis</name>
    <dbReference type="NCBI Taxonomy" id="861299"/>
    <lineage>
        <taxon>Bacteria</taxon>
        <taxon>Pseudomonadati</taxon>
        <taxon>Gemmatimonadota</taxon>
        <taxon>Gemmatimonadia</taxon>
        <taxon>Gemmatimonadales</taxon>
        <taxon>Gemmatimonadaceae</taxon>
        <taxon>Gemmatirosa</taxon>
    </lineage>
</organism>
<feature type="transmembrane region" description="Helical" evidence="1">
    <location>
        <begin position="109"/>
        <end position="131"/>
    </location>
</feature>
<keyword evidence="1" id="KW-1133">Transmembrane helix</keyword>
<keyword evidence="1" id="KW-0812">Transmembrane</keyword>
<dbReference type="Pfam" id="PF02518">
    <property type="entry name" value="HATPase_c"/>
    <property type="match status" value="1"/>
</dbReference>
<dbReference type="PANTHER" id="PTHR34220:SF7">
    <property type="entry name" value="SENSOR HISTIDINE KINASE YPDA"/>
    <property type="match status" value="1"/>
</dbReference>
<keyword evidence="4" id="KW-1185">Reference proteome</keyword>
<dbReference type="InterPro" id="IPR050640">
    <property type="entry name" value="Bact_2-comp_sensor_kinase"/>
</dbReference>
<keyword evidence="1" id="KW-0472">Membrane</keyword>
<dbReference type="SMART" id="SM00387">
    <property type="entry name" value="HATPase_c"/>
    <property type="match status" value="1"/>
</dbReference>
<dbReference type="InterPro" id="IPR005467">
    <property type="entry name" value="His_kinase_dom"/>
</dbReference>
<feature type="transmembrane region" description="Helical" evidence="1">
    <location>
        <begin position="30"/>
        <end position="54"/>
    </location>
</feature>
<reference evidence="3 4" key="1">
    <citation type="journal article" date="2014" name="Genome Announc.">
        <title>Genome Sequence and Methylome of Soil Bacterium Gemmatirosa kalamazoonensis KBS708T, a Member of the Rarely Cultivated Gemmatimonadetes Phylum.</title>
        <authorList>
            <person name="Debruyn J.M."/>
            <person name="Radosevich M."/>
            <person name="Wommack K.E."/>
            <person name="Polson S.W."/>
            <person name="Hauser L.J."/>
            <person name="Fawaz M.N."/>
            <person name="Korlach J."/>
            <person name="Tsai Y.C."/>
        </authorList>
    </citation>
    <scope>NUCLEOTIDE SEQUENCE [LARGE SCALE GENOMIC DNA]</scope>
    <source>
        <strain evidence="3 4">KBS708</strain>
        <plasmid evidence="4">Plasmid 1</plasmid>
    </source>
</reference>
<geneLocation type="plasmid" evidence="3 4">
    <name>1</name>
</geneLocation>
<dbReference type="InterPro" id="IPR036890">
    <property type="entry name" value="HATPase_C_sf"/>
</dbReference>
<dbReference type="Pfam" id="PF06580">
    <property type="entry name" value="His_kinase"/>
    <property type="match status" value="1"/>
</dbReference>
<dbReference type="PANTHER" id="PTHR34220">
    <property type="entry name" value="SENSOR HISTIDINE KINASE YPDA"/>
    <property type="match status" value="1"/>
</dbReference>
<accession>W0RRJ9</accession>
<keyword evidence="3" id="KW-0808">Transferase</keyword>
<sequence length="346" mass="37383">MPPFWLLQTGGWIAFSVAMALSRLGMYPLVYMVATKTLLAVLGVVVSLGLRALYRRLLPGEPGVGRTIVVCVVASYVAAAVWTAVYNVVDAPLATAMLGRRIHVDNALELLAGTVYHAFALLAWSVLYLAIKHQARLHAERERALRAEAHLHQARLEALRYQINPHFRFNTLNAISTLVVEGRTDEATVMIARLGEFLRLTLAGEGVPEIPLAEELDFVERYLEIEQVRFGERLRVRVDAAPGLASHRVPALILQPLVENAVKHAVATRETGGSIAVSARRAGDALVLAVEDDGPGLGDGPPVARGIGLANTRDRLRERYGDGAALSLEAPDGGGLRATIRIPLAA</sequence>
<evidence type="ECO:0000313" key="3">
    <source>
        <dbReference type="EMBL" id="AHG92950.1"/>
    </source>
</evidence>
<dbReference type="OrthoDB" id="2514702at2"/>
<dbReference type="InterPro" id="IPR010559">
    <property type="entry name" value="Sig_transdc_His_kin_internal"/>
</dbReference>
<dbReference type="RefSeq" id="WP_025414266.1">
    <property type="nucleotide sequence ID" value="NZ_CP007129.1"/>
</dbReference>
<dbReference type="Gene3D" id="3.30.565.10">
    <property type="entry name" value="Histidine kinase-like ATPase, C-terminal domain"/>
    <property type="match status" value="1"/>
</dbReference>
<dbReference type="AlphaFoldDB" id="W0RRJ9"/>
<dbReference type="PROSITE" id="PS50109">
    <property type="entry name" value="HIS_KIN"/>
    <property type="match status" value="1"/>
</dbReference>
<dbReference type="HOGENOM" id="CLU_020473_1_1_0"/>
<dbReference type="EMBL" id="CP007129">
    <property type="protein sequence ID" value="AHG92950.1"/>
    <property type="molecule type" value="Genomic_DNA"/>
</dbReference>